<dbReference type="InParanoid" id="A0A1Y2FY26"/>
<evidence type="ECO:0000256" key="1">
    <source>
        <dbReference type="SAM" id="MobiDB-lite"/>
    </source>
</evidence>
<dbReference type="Proteomes" id="UP000193467">
    <property type="component" value="Unassembled WGS sequence"/>
</dbReference>
<dbReference type="OrthoDB" id="541052at2759"/>
<keyword evidence="2" id="KW-1133">Transmembrane helix</keyword>
<gene>
    <name evidence="4" type="ORF">BCR35DRAFT_301562</name>
</gene>
<evidence type="ECO:0000313" key="4">
    <source>
        <dbReference type="EMBL" id="ORY88436.1"/>
    </source>
</evidence>
<dbReference type="InterPro" id="IPR006598">
    <property type="entry name" value="CAP10"/>
</dbReference>
<dbReference type="PANTHER" id="PTHR12203:SF118">
    <property type="entry name" value="BETA-1,2-XYLOSYLTRANSFERASE 1"/>
    <property type="match status" value="1"/>
</dbReference>
<evidence type="ECO:0000259" key="3">
    <source>
        <dbReference type="SMART" id="SM00672"/>
    </source>
</evidence>
<feature type="compositionally biased region" description="Low complexity" evidence="1">
    <location>
        <begin position="51"/>
        <end position="66"/>
    </location>
</feature>
<keyword evidence="2" id="KW-0472">Membrane</keyword>
<feature type="domain" description="Glycosyl transferase CAP10" evidence="3">
    <location>
        <begin position="368"/>
        <end position="645"/>
    </location>
</feature>
<dbReference type="InterPro" id="IPR051091">
    <property type="entry name" value="O-Glucosyltr/Glycosyltrsf_90"/>
</dbReference>
<feature type="region of interest" description="Disordered" evidence="1">
    <location>
        <begin position="35"/>
        <end position="84"/>
    </location>
</feature>
<dbReference type="EMBL" id="MCGR01000010">
    <property type="protein sequence ID" value="ORY88436.1"/>
    <property type="molecule type" value="Genomic_DNA"/>
</dbReference>
<dbReference type="AlphaFoldDB" id="A0A1Y2FY26"/>
<proteinExistence type="predicted"/>
<feature type="transmembrane region" description="Helical" evidence="2">
    <location>
        <begin position="94"/>
        <end position="115"/>
    </location>
</feature>
<accession>A0A1Y2FY26</accession>
<organism evidence="4 5">
    <name type="scientific">Leucosporidium creatinivorum</name>
    <dbReference type="NCBI Taxonomy" id="106004"/>
    <lineage>
        <taxon>Eukaryota</taxon>
        <taxon>Fungi</taxon>
        <taxon>Dikarya</taxon>
        <taxon>Basidiomycota</taxon>
        <taxon>Pucciniomycotina</taxon>
        <taxon>Microbotryomycetes</taxon>
        <taxon>Leucosporidiales</taxon>
        <taxon>Leucosporidium</taxon>
    </lineage>
</organism>
<keyword evidence="2" id="KW-0812">Transmembrane</keyword>
<protein>
    <recommendedName>
        <fullName evidence="3">Glycosyl transferase CAP10 domain-containing protein</fullName>
    </recommendedName>
</protein>
<dbReference type="PANTHER" id="PTHR12203">
    <property type="entry name" value="KDEL LYS-ASP-GLU-LEU CONTAINING - RELATED"/>
    <property type="match status" value="1"/>
</dbReference>
<comment type="caution">
    <text evidence="4">The sequence shown here is derived from an EMBL/GenBank/DDBJ whole genome shotgun (WGS) entry which is preliminary data.</text>
</comment>
<reference evidence="4 5" key="1">
    <citation type="submission" date="2016-07" db="EMBL/GenBank/DDBJ databases">
        <title>Pervasive Adenine N6-methylation of Active Genes in Fungi.</title>
        <authorList>
            <consortium name="DOE Joint Genome Institute"/>
            <person name="Mondo S.J."/>
            <person name="Dannebaum R.O."/>
            <person name="Kuo R.C."/>
            <person name="Labutti K."/>
            <person name="Haridas S."/>
            <person name="Kuo A."/>
            <person name="Salamov A."/>
            <person name="Ahrendt S.R."/>
            <person name="Lipzen A."/>
            <person name="Sullivan W."/>
            <person name="Andreopoulos W.B."/>
            <person name="Clum A."/>
            <person name="Lindquist E."/>
            <person name="Daum C."/>
            <person name="Ramamoorthy G.K."/>
            <person name="Gryganskyi A."/>
            <person name="Culley D."/>
            <person name="Magnuson J.K."/>
            <person name="James T.Y."/>
            <person name="O'Malley M.A."/>
            <person name="Stajich J.E."/>
            <person name="Spatafora J.W."/>
            <person name="Visel A."/>
            <person name="Grigoriev I.V."/>
        </authorList>
    </citation>
    <scope>NUCLEOTIDE SEQUENCE [LARGE SCALE GENOMIC DNA]</scope>
    <source>
        <strain evidence="4 5">62-1032</strain>
    </source>
</reference>
<evidence type="ECO:0000256" key="2">
    <source>
        <dbReference type="SAM" id="Phobius"/>
    </source>
</evidence>
<sequence length="664" mass="76714">MAPSSPSIQPKFKRRPLMPLNRRVSYTAVRLGEEDAYHSDATPPTSPLLAPPVSQQQQQQLSSPQQKFEDTFPSRAASRRGSTYAAAGSKTRSLLGWALTAIPLAGTAILLFLAVRSPHLRGIVTLRSPHHIYLYGTPFVNERPYETHPIHELMQEAEKLWGEKVARQSKSYKEAVAEYQRRHSRTPPRGFEVWYEWAVNNNVQLIDEYDHIYHHIEPFHSLPIAELRARVSRLSNPKGEGNDHEILTLRNGQRHYSGAQWRTPVGESFDGLLEGISHLLPDMVVPLYLHDASHTQMDWEWMQAYRKAAKEGRMIDESTLPSLHQENGWSLRQRTCAPDSRYRLASMGLENHVPPAGPSFVRSHKNNMEYCENPAIVDLHGATSIGVSLRRLEPSFAMSRTEIDGDIVWPSTIQYNLNPANEKPFLEKPVHKILWRGSPMAFGWRQSQRFRLLYLTNSNTTSPRKLRHTANDRLGREYQVDEMTSLSVLNERYSNIKPTNGPVQCREELCEYLRQTMEFVPKASLEEMGDHRFVMDVDGNAYSARFRTHLMSNQVPLKATIYKEWYYDRIQPWYHYVPVKQDYSDLYNILAFFDGGLDEARTGHHDVLGEKIARQGREWAESNWREVDMKSYVFRLLLEYARLFDPAQRGMEAEEWSEVGEQRV</sequence>
<evidence type="ECO:0000313" key="5">
    <source>
        <dbReference type="Proteomes" id="UP000193467"/>
    </source>
</evidence>
<keyword evidence="5" id="KW-1185">Reference proteome</keyword>
<name>A0A1Y2FY26_9BASI</name>
<dbReference type="Pfam" id="PF05686">
    <property type="entry name" value="Glyco_transf_90"/>
    <property type="match status" value="1"/>
</dbReference>
<dbReference type="SMART" id="SM00672">
    <property type="entry name" value="CAP10"/>
    <property type="match status" value="1"/>
</dbReference>